<evidence type="ECO:0000256" key="3">
    <source>
        <dbReference type="ARBA" id="ARBA00004186"/>
    </source>
</evidence>
<comment type="similarity">
    <text evidence="4">Belongs to the MAP Jupiter family.</text>
</comment>
<evidence type="ECO:0000313" key="12">
    <source>
        <dbReference type="EMBL" id="KAL1512932.1"/>
    </source>
</evidence>
<dbReference type="Pfam" id="PF17054">
    <property type="entry name" value="JUPITER"/>
    <property type="match status" value="1"/>
</dbReference>
<dbReference type="GO" id="GO:0005874">
    <property type="term" value="C:microtubule"/>
    <property type="evidence" value="ECO:0007669"/>
    <property type="project" value="UniProtKB-KW"/>
</dbReference>
<comment type="function">
    <text evidence="1">Binds to all microtubule populations.</text>
</comment>
<dbReference type="Proteomes" id="UP001566132">
    <property type="component" value="Unassembled WGS sequence"/>
</dbReference>
<keyword evidence="9" id="KW-0206">Cytoskeleton</keyword>
<proteinExistence type="inferred from homology"/>
<dbReference type="PANTHER" id="PTHR34930:SF2">
    <property type="entry name" value="MICROTUBULE-ASSOCIATED PROTEIN JUPITER"/>
    <property type="match status" value="1"/>
</dbReference>
<evidence type="ECO:0000256" key="6">
    <source>
        <dbReference type="ARBA" id="ARBA00022490"/>
    </source>
</evidence>
<reference evidence="12 13" key="1">
    <citation type="submission" date="2024-05" db="EMBL/GenBank/DDBJ databases">
        <title>Genetic variation in Jamaican populations of the coffee berry borer (Hypothenemus hampei).</title>
        <authorList>
            <person name="Errbii M."/>
            <person name="Myrie A."/>
        </authorList>
    </citation>
    <scope>NUCLEOTIDE SEQUENCE [LARGE SCALE GENOMIC DNA]</scope>
    <source>
        <strain evidence="12">JA-Hopewell-2020-01-JO</strain>
        <tissue evidence="12">Whole body</tissue>
    </source>
</reference>
<evidence type="ECO:0000313" key="13">
    <source>
        <dbReference type="Proteomes" id="UP001566132"/>
    </source>
</evidence>
<name>A0ABD1F8T6_HYPHA</name>
<evidence type="ECO:0000256" key="4">
    <source>
        <dbReference type="ARBA" id="ARBA00005344"/>
    </source>
</evidence>
<organism evidence="12 13">
    <name type="scientific">Hypothenemus hampei</name>
    <name type="common">Coffee berry borer</name>
    <dbReference type="NCBI Taxonomy" id="57062"/>
    <lineage>
        <taxon>Eukaryota</taxon>
        <taxon>Metazoa</taxon>
        <taxon>Ecdysozoa</taxon>
        <taxon>Arthropoda</taxon>
        <taxon>Hexapoda</taxon>
        <taxon>Insecta</taxon>
        <taxon>Pterygota</taxon>
        <taxon>Neoptera</taxon>
        <taxon>Endopterygota</taxon>
        <taxon>Coleoptera</taxon>
        <taxon>Polyphaga</taxon>
        <taxon>Cucujiformia</taxon>
        <taxon>Curculionidae</taxon>
        <taxon>Scolytinae</taxon>
        <taxon>Hypothenemus</taxon>
    </lineage>
</organism>
<evidence type="ECO:0000256" key="7">
    <source>
        <dbReference type="ARBA" id="ARBA00022553"/>
    </source>
</evidence>
<evidence type="ECO:0000256" key="10">
    <source>
        <dbReference type="ARBA" id="ARBA00023242"/>
    </source>
</evidence>
<dbReference type="PANTHER" id="PTHR34930">
    <property type="entry name" value="GEO05313P1"/>
    <property type="match status" value="1"/>
</dbReference>
<evidence type="ECO:0000256" key="9">
    <source>
        <dbReference type="ARBA" id="ARBA00023212"/>
    </source>
</evidence>
<evidence type="ECO:0000256" key="1">
    <source>
        <dbReference type="ARBA" id="ARBA00003805"/>
    </source>
</evidence>
<dbReference type="AlphaFoldDB" id="A0ABD1F8T6"/>
<keyword evidence="10" id="KW-0539">Nucleus</keyword>
<dbReference type="GO" id="GO:0005819">
    <property type="term" value="C:spindle"/>
    <property type="evidence" value="ECO:0007669"/>
    <property type="project" value="UniProtKB-SubCell"/>
</dbReference>
<evidence type="ECO:0000256" key="2">
    <source>
        <dbReference type="ARBA" id="ARBA00004123"/>
    </source>
</evidence>
<evidence type="ECO:0000256" key="8">
    <source>
        <dbReference type="ARBA" id="ARBA00022701"/>
    </source>
</evidence>
<evidence type="ECO:0000256" key="11">
    <source>
        <dbReference type="SAM" id="MobiDB-lite"/>
    </source>
</evidence>
<comment type="caution">
    <text evidence="12">The sequence shown here is derived from an EMBL/GenBank/DDBJ whole genome shotgun (WGS) entry which is preliminary data.</text>
</comment>
<feature type="region of interest" description="Disordered" evidence="11">
    <location>
        <begin position="155"/>
        <end position="174"/>
    </location>
</feature>
<keyword evidence="8" id="KW-0493">Microtubule</keyword>
<sequence>MANVFVGFPEHRNSSRVLKPPGGGTSNIFGQDIIPDIIPRKETKHRGSTIQDVLRTETVTNNVTKDEEQTHTDVLEENESGSLKNIDSIPDVAAKVSREIEELKIVEKSSIVETDSVKNTEILTTETVIQQNANVKKGSSIGDILNQDDILEKKKVKGQTHQRVPPGGYSSGLW</sequence>
<dbReference type="InterPro" id="IPR033335">
    <property type="entry name" value="JUPITER"/>
</dbReference>
<evidence type="ECO:0000256" key="5">
    <source>
        <dbReference type="ARBA" id="ARBA00021471"/>
    </source>
</evidence>
<protein>
    <recommendedName>
        <fullName evidence="5">Microtubule-associated protein Jupiter</fullName>
    </recommendedName>
</protein>
<gene>
    <name evidence="12" type="ORF">ABEB36_002431</name>
</gene>
<keyword evidence="13" id="KW-1185">Reference proteome</keyword>
<keyword evidence="7" id="KW-0597">Phosphoprotein</keyword>
<keyword evidence="6" id="KW-0963">Cytoplasm</keyword>
<comment type="subcellular location">
    <subcellularLocation>
        <location evidence="3">Cytoplasm</location>
        <location evidence="3">Cytoskeleton</location>
        <location evidence="3">Spindle</location>
    </subcellularLocation>
    <subcellularLocation>
        <location evidence="2">Nucleus</location>
    </subcellularLocation>
</comment>
<dbReference type="EMBL" id="JBDJPC010000002">
    <property type="protein sequence ID" value="KAL1512932.1"/>
    <property type="molecule type" value="Genomic_DNA"/>
</dbReference>
<dbReference type="GO" id="GO:0005634">
    <property type="term" value="C:nucleus"/>
    <property type="evidence" value="ECO:0007669"/>
    <property type="project" value="UniProtKB-SubCell"/>
</dbReference>
<accession>A0ABD1F8T6</accession>